<evidence type="ECO:0000313" key="3">
    <source>
        <dbReference type="Proteomes" id="UP001519460"/>
    </source>
</evidence>
<proteinExistence type="predicted"/>
<gene>
    <name evidence="2" type="ORF">BaRGS_00011877</name>
</gene>
<dbReference type="EMBL" id="JACVVK020000063">
    <property type="protein sequence ID" value="KAK7496897.1"/>
    <property type="molecule type" value="Genomic_DNA"/>
</dbReference>
<feature type="region of interest" description="Disordered" evidence="1">
    <location>
        <begin position="54"/>
        <end position="78"/>
    </location>
</feature>
<evidence type="ECO:0000256" key="1">
    <source>
        <dbReference type="SAM" id="MobiDB-lite"/>
    </source>
</evidence>
<comment type="caution">
    <text evidence="2">The sequence shown here is derived from an EMBL/GenBank/DDBJ whole genome shotgun (WGS) entry which is preliminary data.</text>
</comment>
<dbReference type="Proteomes" id="UP001519460">
    <property type="component" value="Unassembled WGS sequence"/>
</dbReference>
<evidence type="ECO:0000313" key="2">
    <source>
        <dbReference type="EMBL" id="KAK7496897.1"/>
    </source>
</evidence>
<protein>
    <submittedName>
        <fullName evidence="2">Uncharacterized protein</fullName>
    </submittedName>
</protein>
<keyword evidence="3" id="KW-1185">Reference proteome</keyword>
<accession>A0ABD0LBX2</accession>
<reference evidence="2 3" key="1">
    <citation type="journal article" date="2023" name="Sci. Data">
        <title>Genome assembly of the Korean intertidal mud-creeper Batillaria attramentaria.</title>
        <authorList>
            <person name="Patra A.K."/>
            <person name="Ho P.T."/>
            <person name="Jun S."/>
            <person name="Lee S.J."/>
            <person name="Kim Y."/>
            <person name="Won Y.J."/>
        </authorList>
    </citation>
    <scope>NUCLEOTIDE SEQUENCE [LARGE SCALE GENOMIC DNA]</scope>
    <source>
        <strain evidence="2">Wonlab-2016</strain>
    </source>
</reference>
<name>A0ABD0LBX2_9CAEN</name>
<sequence length="78" mass="8844">MGKRPREVAGVWNCGLLASAPPPPRNAVSRFDYPVYFMHQRNTHSIKFDNTDKTRADKTTAKTQTWRAETGIPQEGKL</sequence>
<organism evidence="2 3">
    <name type="scientific">Batillaria attramentaria</name>
    <dbReference type="NCBI Taxonomy" id="370345"/>
    <lineage>
        <taxon>Eukaryota</taxon>
        <taxon>Metazoa</taxon>
        <taxon>Spiralia</taxon>
        <taxon>Lophotrochozoa</taxon>
        <taxon>Mollusca</taxon>
        <taxon>Gastropoda</taxon>
        <taxon>Caenogastropoda</taxon>
        <taxon>Sorbeoconcha</taxon>
        <taxon>Cerithioidea</taxon>
        <taxon>Batillariidae</taxon>
        <taxon>Batillaria</taxon>
    </lineage>
</organism>
<dbReference type="AlphaFoldDB" id="A0ABD0LBX2"/>